<name>A0ACD4CDD1_9BACI</name>
<evidence type="ECO:0000313" key="2">
    <source>
        <dbReference type="Proteomes" id="UP001064027"/>
    </source>
</evidence>
<protein>
    <submittedName>
        <fullName evidence="1">1-acyl-sn-glycerol-3-phosphate acyltransferase</fullName>
    </submittedName>
</protein>
<keyword evidence="1" id="KW-0808">Transferase</keyword>
<evidence type="ECO:0000313" key="1">
    <source>
        <dbReference type="EMBL" id="UXH46680.1"/>
    </source>
</evidence>
<accession>A0ACD4CDD1</accession>
<keyword evidence="1" id="KW-0012">Acyltransferase</keyword>
<proteinExistence type="predicted"/>
<dbReference type="Proteomes" id="UP001064027">
    <property type="component" value="Chromosome"/>
</dbReference>
<reference evidence="1" key="1">
    <citation type="submission" date="2022-09" db="EMBL/GenBank/DDBJ databases">
        <title>Complete genome sequence of Rossellomorea vietnamensis strain RL-WG62, a newly isolated PGPR with the potential for plant salinity stress alleviation.</title>
        <authorList>
            <person name="Ren L."/>
            <person name="Wang G."/>
            <person name="Hu H."/>
        </authorList>
    </citation>
    <scope>NUCLEOTIDE SEQUENCE</scope>
    <source>
        <strain evidence="1">RL-WG62</strain>
    </source>
</reference>
<sequence>MVYVLIYMGLYLLYSIPTLQKVKRLDRNMSVEERDGIVHDLPKRWSRGIMKRTGSNVHIKGQEAIPAGPVLFVANHSGDFDVPVLLGSIPKPFGFISKMEVKKLPIISGWMEMISCIFIDRKNRRQAVLSIREGGMVLKNGHSLLIFPEGTRNKGGALKEFKTGGIRMAKDAGVPIVPVVIQGTADMFEKQRRGIKPCDIYVEVLPSLSSAYVADKDVKELSIEVQGIIQAALDEMRIAA</sequence>
<gene>
    <name evidence="1" type="ORF">N5C46_01290</name>
</gene>
<dbReference type="EMBL" id="CP104558">
    <property type="protein sequence ID" value="UXH46680.1"/>
    <property type="molecule type" value="Genomic_DNA"/>
</dbReference>
<organism evidence="1 2">
    <name type="scientific">Rossellomorea vietnamensis</name>
    <dbReference type="NCBI Taxonomy" id="218284"/>
    <lineage>
        <taxon>Bacteria</taxon>
        <taxon>Bacillati</taxon>
        <taxon>Bacillota</taxon>
        <taxon>Bacilli</taxon>
        <taxon>Bacillales</taxon>
        <taxon>Bacillaceae</taxon>
        <taxon>Rossellomorea</taxon>
    </lineage>
</organism>
<keyword evidence="2" id="KW-1185">Reference proteome</keyword>